<gene>
    <name evidence="7" type="ORF">TDIS_1099</name>
</gene>
<dbReference type="PATRIC" id="fig|999894.6.peg.1095"/>
<dbReference type="InterPro" id="IPR016171">
    <property type="entry name" value="Vanillyl_alc_oxidase_C-sub2"/>
</dbReference>
<dbReference type="SUPFAM" id="SSF55103">
    <property type="entry name" value="FAD-linked oxidases, C-terminal domain"/>
    <property type="match status" value="1"/>
</dbReference>
<dbReference type="EMBL" id="LWLG01000006">
    <property type="protein sequence ID" value="OAQ20810.1"/>
    <property type="molecule type" value="Genomic_DNA"/>
</dbReference>
<evidence type="ECO:0000256" key="4">
    <source>
        <dbReference type="ARBA" id="ARBA00022827"/>
    </source>
</evidence>
<evidence type="ECO:0000256" key="5">
    <source>
        <dbReference type="ARBA" id="ARBA00023002"/>
    </source>
</evidence>
<evidence type="ECO:0000256" key="3">
    <source>
        <dbReference type="ARBA" id="ARBA00022630"/>
    </source>
</evidence>
<reference evidence="7 8" key="1">
    <citation type="submission" date="2016-04" db="EMBL/GenBank/DDBJ databases">
        <title>Genome analysis of Thermosulfurimonas dismutans, the first thermophilic sulfur-disproportionating bacterium of the phylum Thermodesulfobacteria.</title>
        <authorList>
            <person name="Mardanov A.V."/>
            <person name="Beletsky A.V."/>
            <person name="Kadnikov V.V."/>
            <person name="Slobodkin A.I."/>
            <person name="Ravin N.V."/>
        </authorList>
    </citation>
    <scope>NUCLEOTIDE SEQUENCE [LARGE SCALE GENOMIC DNA]</scope>
    <source>
        <strain evidence="7 8">S95</strain>
    </source>
</reference>
<keyword evidence="4" id="KW-0274">FAD</keyword>
<dbReference type="STRING" id="999894.TDIS_1099"/>
<keyword evidence="8" id="KW-1185">Reference proteome</keyword>
<keyword evidence="3" id="KW-0285">Flavoprotein</keyword>
<proteinExistence type="inferred from homology"/>
<evidence type="ECO:0000259" key="6">
    <source>
        <dbReference type="PROSITE" id="PS51387"/>
    </source>
</evidence>
<comment type="similarity">
    <text evidence="2">Belongs to the FAD-binding oxidoreductase/transferase type 4 family.</text>
</comment>
<dbReference type="Pfam" id="PF01565">
    <property type="entry name" value="FAD_binding_4"/>
    <property type="match status" value="1"/>
</dbReference>
<evidence type="ECO:0000256" key="1">
    <source>
        <dbReference type="ARBA" id="ARBA00001974"/>
    </source>
</evidence>
<evidence type="ECO:0000256" key="2">
    <source>
        <dbReference type="ARBA" id="ARBA00008000"/>
    </source>
</evidence>
<comment type="cofactor">
    <cofactor evidence="1">
        <name>FAD</name>
        <dbReference type="ChEBI" id="CHEBI:57692"/>
    </cofactor>
</comment>
<dbReference type="InterPro" id="IPR016166">
    <property type="entry name" value="FAD-bd_PCMH"/>
</dbReference>
<dbReference type="Pfam" id="PF02913">
    <property type="entry name" value="FAD-oxidase_C"/>
    <property type="match status" value="1"/>
</dbReference>
<organism evidence="7 8">
    <name type="scientific">Thermosulfurimonas dismutans</name>
    <dbReference type="NCBI Taxonomy" id="999894"/>
    <lineage>
        <taxon>Bacteria</taxon>
        <taxon>Pseudomonadati</taxon>
        <taxon>Thermodesulfobacteriota</taxon>
        <taxon>Thermodesulfobacteria</taxon>
        <taxon>Thermodesulfobacteriales</taxon>
        <taxon>Thermodesulfobacteriaceae</taxon>
        <taxon>Thermosulfurimonas</taxon>
    </lineage>
</organism>
<feature type="domain" description="FAD-binding PCMH-type" evidence="6">
    <location>
        <begin position="36"/>
        <end position="215"/>
    </location>
</feature>
<dbReference type="FunFam" id="1.10.45.10:FF:000001">
    <property type="entry name" value="D-lactate dehydrogenase mitochondrial"/>
    <property type="match status" value="1"/>
</dbReference>
<dbReference type="InterPro" id="IPR016169">
    <property type="entry name" value="FAD-bd_PCMH_sub2"/>
</dbReference>
<dbReference type="Gene3D" id="1.10.45.10">
    <property type="entry name" value="Vanillyl-alcohol Oxidase, Chain A, domain 4"/>
    <property type="match status" value="1"/>
</dbReference>
<dbReference type="InterPro" id="IPR036318">
    <property type="entry name" value="FAD-bd_PCMH-like_sf"/>
</dbReference>
<dbReference type="FunFam" id="3.30.70.2740:FF:000001">
    <property type="entry name" value="D-lactate dehydrogenase mitochondrial"/>
    <property type="match status" value="1"/>
</dbReference>
<dbReference type="OrthoDB" id="9811557at2"/>
<dbReference type="AlphaFoldDB" id="A0A179D410"/>
<dbReference type="InterPro" id="IPR051914">
    <property type="entry name" value="FAD-linked_OxidoTrans_Type4"/>
</dbReference>
<dbReference type="GO" id="GO:0071949">
    <property type="term" value="F:FAD binding"/>
    <property type="evidence" value="ECO:0007669"/>
    <property type="project" value="InterPro"/>
</dbReference>
<evidence type="ECO:0000313" key="7">
    <source>
        <dbReference type="EMBL" id="OAQ20810.1"/>
    </source>
</evidence>
<dbReference type="RefSeq" id="WP_068670134.1">
    <property type="nucleotide sequence ID" value="NZ_LWLG01000006.1"/>
</dbReference>
<dbReference type="Proteomes" id="UP000078390">
    <property type="component" value="Unassembled WGS sequence"/>
</dbReference>
<dbReference type="InterPro" id="IPR016164">
    <property type="entry name" value="FAD-linked_Oxase-like_C"/>
</dbReference>
<dbReference type="InterPro" id="IPR004113">
    <property type="entry name" value="FAD-bd_oxidored_4_C"/>
</dbReference>
<dbReference type="Gene3D" id="3.30.70.2740">
    <property type="match status" value="1"/>
</dbReference>
<dbReference type="Gene3D" id="3.30.465.10">
    <property type="match status" value="1"/>
</dbReference>
<evidence type="ECO:0000313" key="8">
    <source>
        <dbReference type="Proteomes" id="UP000078390"/>
    </source>
</evidence>
<protein>
    <recommendedName>
        <fullName evidence="6">FAD-binding PCMH-type domain-containing protein</fullName>
    </recommendedName>
</protein>
<keyword evidence="5" id="KW-0560">Oxidoreductase</keyword>
<dbReference type="GO" id="GO:0016491">
    <property type="term" value="F:oxidoreductase activity"/>
    <property type="evidence" value="ECO:0007669"/>
    <property type="project" value="UniProtKB-KW"/>
</dbReference>
<dbReference type="PANTHER" id="PTHR42934">
    <property type="entry name" value="GLYCOLATE OXIDASE SUBUNIT GLCD"/>
    <property type="match status" value="1"/>
</dbReference>
<dbReference type="SUPFAM" id="SSF56176">
    <property type="entry name" value="FAD-binding/transporter-associated domain-like"/>
    <property type="match status" value="1"/>
</dbReference>
<dbReference type="PROSITE" id="PS51387">
    <property type="entry name" value="FAD_PCMH"/>
    <property type="match status" value="1"/>
</dbReference>
<comment type="caution">
    <text evidence="7">The sequence shown here is derived from an EMBL/GenBank/DDBJ whole genome shotgun (WGS) entry which is preliminary data.</text>
</comment>
<accession>A0A179D410</accession>
<sequence length="446" mass="48074">MSLSEKARKELRRLLGDRLLEAESDCLVYAYDASGRTYLPEAVALPQNTEEVSRILALSYEEEFPVIPRGAGTATTGAPLAARGGLVVAFTLMDRILEINAEDLVAVVEPGVVNGRFKEKLARRGLFYPPDPASYRFSTIGGNVATCAGGPRGLKYGVTRDYVLALEAVLPGGEVLPLGTRTLKGVVGYDLTRLLVGSEGTLAVITKITLKVLPLPPARATVAAGFGSEEEALASLNEVLSGGLLPAAAEFMDEVTLTATGALEPEIKGLLLLEFDGLDSTVKEEVEKALEILDSRTRFLKVASGETAETLWEVRRAISPALKKLGTRRIADDIVLPRSKLSVFVREVRALSKDFGLRVACFGHAGDGNLHVNILFDEEKEGAESLRERILSLVLSLSGTISGEHGIGLTKRAYLPWEIPPRALSLMREIKKVFDPKGLLNPGKIF</sequence>
<dbReference type="InterPro" id="IPR006094">
    <property type="entry name" value="Oxid_FAD_bind_N"/>
</dbReference>
<dbReference type="PANTHER" id="PTHR42934:SF3">
    <property type="entry name" value="D-LACTATE DEHYDROGENASE"/>
    <property type="match status" value="1"/>
</dbReference>
<name>A0A179D410_9BACT</name>